<dbReference type="SUPFAM" id="SSF55469">
    <property type="entry name" value="FMN-dependent nitroreductase-like"/>
    <property type="match status" value="1"/>
</dbReference>
<proteinExistence type="predicted"/>
<dbReference type="InterPro" id="IPR029479">
    <property type="entry name" value="Nitroreductase"/>
</dbReference>
<organism evidence="2">
    <name type="scientific">Odontella aurita</name>
    <dbReference type="NCBI Taxonomy" id="265563"/>
    <lineage>
        <taxon>Eukaryota</taxon>
        <taxon>Sar</taxon>
        <taxon>Stramenopiles</taxon>
        <taxon>Ochrophyta</taxon>
        <taxon>Bacillariophyta</taxon>
        <taxon>Mediophyceae</taxon>
        <taxon>Biddulphiophycidae</taxon>
        <taxon>Eupodiscales</taxon>
        <taxon>Odontellaceae</taxon>
        <taxon>Odontella</taxon>
    </lineage>
</organism>
<dbReference type="AlphaFoldDB" id="A0A7S4JFU0"/>
<dbReference type="InterPro" id="IPR000415">
    <property type="entry name" value="Nitroreductase-like"/>
</dbReference>
<accession>A0A7S4JFU0</accession>
<evidence type="ECO:0000313" key="2">
    <source>
        <dbReference type="EMBL" id="CAE2262253.1"/>
    </source>
</evidence>
<gene>
    <name evidence="2" type="ORF">OAUR00152_LOCUS27419</name>
</gene>
<dbReference type="PANTHER" id="PTHR43543">
    <property type="entry name" value="MALONIC SEMIALDEHYDE REDUCTASE RUTE-RELATED"/>
    <property type="match status" value="1"/>
</dbReference>
<reference evidence="2" key="1">
    <citation type="submission" date="2021-01" db="EMBL/GenBank/DDBJ databases">
        <authorList>
            <person name="Corre E."/>
            <person name="Pelletier E."/>
            <person name="Niang G."/>
            <person name="Scheremetjew M."/>
            <person name="Finn R."/>
            <person name="Kale V."/>
            <person name="Holt S."/>
            <person name="Cochrane G."/>
            <person name="Meng A."/>
            <person name="Brown T."/>
            <person name="Cohen L."/>
        </authorList>
    </citation>
    <scope>NUCLEOTIDE SEQUENCE</scope>
    <source>
        <strain evidence="2">Isolate 1302-5</strain>
    </source>
</reference>
<protein>
    <recommendedName>
        <fullName evidence="1">Nitroreductase domain-containing protein</fullName>
    </recommendedName>
</protein>
<dbReference type="EMBL" id="HBKQ01039744">
    <property type="protein sequence ID" value="CAE2262253.1"/>
    <property type="molecule type" value="Transcribed_RNA"/>
</dbReference>
<dbReference type="Gene3D" id="3.40.109.10">
    <property type="entry name" value="NADH Oxidase"/>
    <property type="match status" value="1"/>
</dbReference>
<sequence length="263" mass="28962">MAPNTIYSTTFRAIARSRRSTRRFDPGRSIPAPVLRDVLETTNTSPSGFNLQPTQVIIVRSPDLKSRLSREAMLGGGNAYRTVDASALAVFLSDLEVGRRVDRIYELERNAGMRDPHYMTILPVAASFLTGEGTMATRLKQLATDALSPVQPMPTVEPVEAWSYKNTSLMAQTFTLAAASHGLASCMMEGYDSRRLREILRIPDRYGVPLVVATGYEYKGEGWTGETGNTPRLGMEEVFFGETFGEELDILSESDVTGKHSKG</sequence>
<dbReference type="GO" id="GO:0016491">
    <property type="term" value="F:oxidoreductase activity"/>
    <property type="evidence" value="ECO:0007669"/>
    <property type="project" value="InterPro"/>
</dbReference>
<dbReference type="PANTHER" id="PTHR43543:SF1">
    <property type="entry name" value="MALONIC SEMIALDEHYDE REDUCTASE RUTE-RELATED"/>
    <property type="match status" value="1"/>
</dbReference>
<dbReference type="InterPro" id="IPR050461">
    <property type="entry name" value="Nitroreductase_HadB/RutE"/>
</dbReference>
<evidence type="ECO:0000259" key="1">
    <source>
        <dbReference type="Pfam" id="PF00881"/>
    </source>
</evidence>
<feature type="domain" description="Nitroreductase" evidence="1">
    <location>
        <begin position="15"/>
        <end position="216"/>
    </location>
</feature>
<dbReference type="Pfam" id="PF00881">
    <property type="entry name" value="Nitroreductase"/>
    <property type="match status" value="1"/>
</dbReference>
<name>A0A7S4JFU0_9STRA</name>